<evidence type="ECO:0000256" key="2">
    <source>
        <dbReference type="ARBA" id="ARBA00023125"/>
    </source>
</evidence>
<evidence type="ECO:0000313" key="7">
    <source>
        <dbReference type="Proteomes" id="UP001143474"/>
    </source>
</evidence>
<dbReference type="PROSITE" id="PS00041">
    <property type="entry name" value="HTH_ARAC_FAMILY_1"/>
    <property type="match status" value="1"/>
</dbReference>
<dbReference type="InterPro" id="IPR018062">
    <property type="entry name" value="HTH_AraC-typ_CS"/>
</dbReference>
<protein>
    <submittedName>
        <fullName evidence="6">Cupin</fullName>
    </submittedName>
</protein>
<dbReference type="AlphaFoldDB" id="A0A9W6HZ74"/>
<organism evidence="6 7">
    <name type="scientific">Streptosporangium carneum</name>
    <dbReference type="NCBI Taxonomy" id="47481"/>
    <lineage>
        <taxon>Bacteria</taxon>
        <taxon>Bacillati</taxon>
        <taxon>Actinomycetota</taxon>
        <taxon>Actinomycetes</taxon>
        <taxon>Streptosporangiales</taxon>
        <taxon>Streptosporangiaceae</taxon>
        <taxon>Streptosporangium</taxon>
    </lineage>
</organism>
<keyword evidence="2" id="KW-0238">DNA-binding</keyword>
<name>A0A9W6HZ74_9ACTN</name>
<reference evidence="6" key="2">
    <citation type="submission" date="2023-01" db="EMBL/GenBank/DDBJ databases">
        <authorList>
            <person name="Sun Q."/>
            <person name="Evtushenko L."/>
        </authorList>
    </citation>
    <scope>NUCLEOTIDE SEQUENCE</scope>
    <source>
        <strain evidence="6">VKM Ac-2007</strain>
    </source>
</reference>
<dbReference type="GO" id="GO:0043565">
    <property type="term" value="F:sequence-specific DNA binding"/>
    <property type="evidence" value="ECO:0007669"/>
    <property type="project" value="InterPro"/>
</dbReference>
<dbReference type="Pfam" id="PF12852">
    <property type="entry name" value="Cupin_6"/>
    <property type="match status" value="1"/>
</dbReference>
<evidence type="ECO:0000256" key="3">
    <source>
        <dbReference type="ARBA" id="ARBA00023163"/>
    </source>
</evidence>
<dbReference type="GO" id="GO:0003700">
    <property type="term" value="F:DNA-binding transcription factor activity"/>
    <property type="evidence" value="ECO:0007669"/>
    <property type="project" value="InterPro"/>
</dbReference>
<dbReference type="SUPFAM" id="SSF46689">
    <property type="entry name" value="Homeodomain-like"/>
    <property type="match status" value="2"/>
</dbReference>
<comment type="caution">
    <text evidence="6">The sequence shown here is derived from an EMBL/GenBank/DDBJ whole genome shotgun (WGS) entry which is preliminary data.</text>
</comment>
<dbReference type="PANTHER" id="PTHR46796">
    <property type="entry name" value="HTH-TYPE TRANSCRIPTIONAL ACTIVATOR RHAS-RELATED"/>
    <property type="match status" value="1"/>
</dbReference>
<evidence type="ECO:0000256" key="4">
    <source>
        <dbReference type="SAM" id="MobiDB-lite"/>
    </source>
</evidence>
<sequence length="330" mass="34923">MADVVAITRRGSIVYGRNRFHAPWGIGFPAGAMASVHVVTAGACWLIPDGGEPIHLTRADVVLVPSGLAHALVDRPGRPVRPVEELIGGPLGQATPTDLVIDGDGPLTGLLCGAFLLDSSPRHPITAVLPPIVHIAAGHARGTGLPAALDLLSAEVERSGPGAAAVVASLLDLLFVYILRAWIAEQHKECPGWVAALYDPAVGGALALIHRDPANPWTVPSLARAVRVPRATFSRRFTTLTGQAPMAYVTSWRMTVASRLLREEQAPLREVARRVGYDSEFAFARAFKRTVGHSPGQYRTSAKANQVRPETGHQPAPSPIHASGASTGQQ</sequence>
<dbReference type="SMART" id="SM00342">
    <property type="entry name" value="HTH_ARAC"/>
    <property type="match status" value="1"/>
</dbReference>
<reference evidence="6" key="1">
    <citation type="journal article" date="2014" name="Int. J. Syst. Evol. Microbiol.">
        <title>Complete genome sequence of Corynebacterium casei LMG S-19264T (=DSM 44701T), isolated from a smear-ripened cheese.</title>
        <authorList>
            <consortium name="US DOE Joint Genome Institute (JGI-PGF)"/>
            <person name="Walter F."/>
            <person name="Albersmeier A."/>
            <person name="Kalinowski J."/>
            <person name="Ruckert C."/>
        </authorList>
    </citation>
    <scope>NUCLEOTIDE SEQUENCE</scope>
    <source>
        <strain evidence="6">VKM Ac-2007</strain>
    </source>
</reference>
<dbReference type="InterPro" id="IPR009057">
    <property type="entry name" value="Homeodomain-like_sf"/>
</dbReference>
<feature type="domain" description="HTH araC/xylS-type" evidence="5">
    <location>
        <begin position="203"/>
        <end position="301"/>
    </location>
</feature>
<dbReference type="InterPro" id="IPR020449">
    <property type="entry name" value="Tscrpt_reg_AraC-type_HTH"/>
</dbReference>
<dbReference type="InterPro" id="IPR032783">
    <property type="entry name" value="AraC_lig"/>
</dbReference>
<dbReference type="InterPro" id="IPR050204">
    <property type="entry name" value="AraC_XylS_family_regulators"/>
</dbReference>
<dbReference type="EMBL" id="BSEV01000004">
    <property type="protein sequence ID" value="GLK09077.1"/>
    <property type="molecule type" value="Genomic_DNA"/>
</dbReference>
<keyword evidence="3" id="KW-0804">Transcription</keyword>
<keyword evidence="1" id="KW-0805">Transcription regulation</keyword>
<dbReference type="PROSITE" id="PS01124">
    <property type="entry name" value="HTH_ARAC_FAMILY_2"/>
    <property type="match status" value="1"/>
</dbReference>
<proteinExistence type="predicted"/>
<evidence type="ECO:0000313" key="6">
    <source>
        <dbReference type="EMBL" id="GLK09077.1"/>
    </source>
</evidence>
<accession>A0A9W6HZ74</accession>
<dbReference type="PANTHER" id="PTHR46796:SF7">
    <property type="entry name" value="ARAC FAMILY TRANSCRIPTIONAL REGULATOR"/>
    <property type="match status" value="1"/>
</dbReference>
<dbReference type="Gene3D" id="1.10.10.60">
    <property type="entry name" value="Homeodomain-like"/>
    <property type="match status" value="2"/>
</dbReference>
<evidence type="ECO:0000259" key="5">
    <source>
        <dbReference type="PROSITE" id="PS01124"/>
    </source>
</evidence>
<dbReference type="PRINTS" id="PR00032">
    <property type="entry name" value="HTHARAC"/>
</dbReference>
<gene>
    <name evidence="6" type="ORF">GCM10017600_24830</name>
</gene>
<evidence type="ECO:0000256" key="1">
    <source>
        <dbReference type="ARBA" id="ARBA00023015"/>
    </source>
</evidence>
<dbReference type="InterPro" id="IPR018060">
    <property type="entry name" value="HTH_AraC"/>
</dbReference>
<dbReference type="Proteomes" id="UP001143474">
    <property type="component" value="Unassembled WGS sequence"/>
</dbReference>
<dbReference type="Pfam" id="PF12833">
    <property type="entry name" value="HTH_18"/>
    <property type="match status" value="1"/>
</dbReference>
<keyword evidence="7" id="KW-1185">Reference proteome</keyword>
<feature type="region of interest" description="Disordered" evidence="4">
    <location>
        <begin position="293"/>
        <end position="330"/>
    </location>
</feature>